<dbReference type="Proteomes" id="UP000308652">
    <property type="component" value="Unassembled WGS sequence"/>
</dbReference>
<dbReference type="Pfam" id="PF15249">
    <property type="entry name" value="GLTSCR1"/>
    <property type="match status" value="1"/>
</dbReference>
<feature type="compositionally biased region" description="Low complexity" evidence="1">
    <location>
        <begin position="35"/>
        <end position="50"/>
    </location>
</feature>
<feature type="compositionally biased region" description="Polar residues" evidence="1">
    <location>
        <begin position="58"/>
        <end position="67"/>
    </location>
</feature>
<evidence type="ECO:0000259" key="2">
    <source>
        <dbReference type="Pfam" id="PF15249"/>
    </source>
</evidence>
<keyword evidence="4" id="KW-1185">Reference proteome</keyword>
<dbReference type="STRING" id="68775.A0A5C3MJB5"/>
<evidence type="ECO:0000256" key="1">
    <source>
        <dbReference type="SAM" id="MobiDB-lite"/>
    </source>
</evidence>
<sequence>MSTGFTPSFNSQNHVTSSGFSENTFQNVSTRNPQPSSTSTGPSSSIGTSTWRPPSHWNVGSTTSLQPTLPVKKPTNSKKKRTSEEHDITKETAAKFQARLALDHEAVLYPDTDTPFSDHIDVVKRLLPYHVFHQPTEDLAVSNVGKGKGKEKGIENDLKVEIAETKFALECYKRREALRHRFRKARIRSAKHSAPDDQAYFLAQVVLEADRSETAWLTNELRTARAELERIEREKRAAANPTRMTQFSAVPTTHTMQPHYYRGYPYAYTQAYGAPMPPGSTPTFAVSPALPPHMTTSIPSSGYTPYQSSGAIPVQLPVASLPALHALGIVPVPTASLPPEGQPQPPAVLRGSTANGTMLSLEINVSLLQSTQMSGLAMVLNSLMSRSGSGTSGAGPVGASRQPASVSGGSDHPGPPT</sequence>
<feature type="region of interest" description="Disordered" evidence="1">
    <location>
        <begin position="1"/>
        <end position="88"/>
    </location>
</feature>
<evidence type="ECO:0000313" key="3">
    <source>
        <dbReference type="EMBL" id="TFK44755.1"/>
    </source>
</evidence>
<reference evidence="3 4" key="1">
    <citation type="journal article" date="2019" name="Nat. Ecol. Evol.">
        <title>Megaphylogeny resolves global patterns of mushroom evolution.</title>
        <authorList>
            <person name="Varga T."/>
            <person name="Krizsan K."/>
            <person name="Foldi C."/>
            <person name="Dima B."/>
            <person name="Sanchez-Garcia M."/>
            <person name="Sanchez-Ramirez S."/>
            <person name="Szollosi G.J."/>
            <person name="Szarkandi J.G."/>
            <person name="Papp V."/>
            <person name="Albert L."/>
            <person name="Andreopoulos W."/>
            <person name="Angelini C."/>
            <person name="Antonin V."/>
            <person name="Barry K.W."/>
            <person name="Bougher N.L."/>
            <person name="Buchanan P."/>
            <person name="Buyck B."/>
            <person name="Bense V."/>
            <person name="Catcheside P."/>
            <person name="Chovatia M."/>
            <person name="Cooper J."/>
            <person name="Damon W."/>
            <person name="Desjardin D."/>
            <person name="Finy P."/>
            <person name="Geml J."/>
            <person name="Haridas S."/>
            <person name="Hughes K."/>
            <person name="Justo A."/>
            <person name="Karasinski D."/>
            <person name="Kautmanova I."/>
            <person name="Kiss B."/>
            <person name="Kocsube S."/>
            <person name="Kotiranta H."/>
            <person name="LaButti K.M."/>
            <person name="Lechner B.E."/>
            <person name="Liimatainen K."/>
            <person name="Lipzen A."/>
            <person name="Lukacs Z."/>
            <person name="Mihaltcheva S."/>
            <person name="Morgado L.N."/>
            <person name="Niskanen T."/>
            <person name="Noordeloos M.E."/>
            <person name="Ohm R.A."/>
            <person name="Ortiz-Santana B."/>
            <person name="Ovrebo C."/>
            <person name="Racz N."/>
            <person name="Riley R."/>
            <person name="Savchenko A."/>
            <person name="Shiryaev A."/>
            <person name="Soop K."/>
            <person name="Spirin V."/>
            <person name="Szebenyi C."/>
            <person name="Tomsovsky M."/>
            <person name="Tulloss R.E."/>
            <person name="Uehling J."/>
            <person name="Grigoriev I.V."/>
            <person name="Vagvolgyi C."/>
            <person name="Papp T."/>
            <person name="Martin F.M."/>
            <person name="Miettinen O."/>
            <person name="Hibbett D.S."/>
            <person name="Nagy L.G."/>
        </authorList>
    </citation>
    <scope>NUCLEOTIDE SEQUENCE [LARGE SCALE GENOMIC DNA]</scope>
    <source>
        <strain evidence="3 4">CBS 166.37</strain>
    </source>
</reference>
<feature type="domain" description="GLTSCR protein conserved" evidence="2">
    <location>
        <begin position="103"/>
        <end position="216"/>
    </location>
</feature>
<dbReference type="InterPro" id="IPR015671">
    <property type="entry name" value="GSCR1_dom"/>
</dbReference>
<dbReference type="AlphaFoldDB" id="A0A5C3MJB5"/>
<feature type="region of interest" description="Disordered" evidence="1">
    <location>
        <begin position="387"/>
        <end position="417"/>
    </location>
</feature>
<dbReference type="EMBL" id="ML213590">
    <property type="protein sequence ID" value="TFK44755.1"/>
    <property type="molecule type" value="Genomic_DNA"/>
</dbReference>
<protein>
    <recommendedName>
        <fullName evidence="2">GLTSCR protein conserved domain-containing protein</fullName>
    </recommendedName>
</protein>
<accession>A0A5C3MJB5</accession>
<dbReference type="OrthoDB" id="2556847at2759"/>
<proteinExistence type="predicted"/>
<gene>
    <name evidence="3" type="ORF">BDQ12DRAFT_673523</name>
</gene>
<evidence type="ECO:0000313" key="4">
    <source>
        <dbReference type="Proteomes" id="UP000308652"/>
    </source>
</evidence>
<feature type="compositionally biased region" description="Polar residues" evidence="1">
    <location>
        <begin position="1"/>
        <end position="34"/>
    </location>
</feature>
<organism evidence="3 4">
    <name type="scientific">Crucibulum laeve</name>
    <dbReference type="NCBI Taxonomy" id="68775"/>
    <lineage>
        <taxon>Eukaryota</taxon>
        <taxon>Fungi</taxon>
        <taxon>Dikarya</taxon>
        <taxon>Basidiomycota</taxon>
        <taxon>Agaricomycotina</taxon>
        <taxon>Agaricomycetes</taxon>
        <taxon>Agaricomycetidae</taxon>
        <taxon>Agaricales</taxon>
        <taxon>Agaricineae</taxon>
        <taxon>Nidulariaceae</taxon>
        <taxon>Crucibulum</taxon>
    </lineage>
</organism>
<name>A0A5C3MJB5_9AGAR</name>